<comment type="subcellular location">
    <subcellularLocation>
        <location evidence="1">Nucleus</location>
    </subcellularLocation>
</comment>
<dbReference type="GO" id="GO:0003677">
    <property type="term" value="F:DNA binding"/>
    <property type="evidence" value="ECO:0007669"/>
    <property type="project" value="UniProtKB-KW"/>
</dbReference>
<evidence type="ECO:0000256" key="3">
    <source>
        <dbReference type="ARBA" id="ARBA00023015"/>
    </source>
</evidence>
<keyword evidence="5" id="KW-0804">Transcription</keyword>
<keyword evidence="9" id="KW-1185">Reference proteome</keyword>
<dbReference type="PANTHER" id="PTHR31674:SF62">
    <property type="entry name" value="B3 DOMAIN-CONTAINING PROTEIN REM14-RELATED"/>
    <property type="match status" value="1"/>
</dbReference>
<evidence type="ECO:0000256" key="6">
    <source>
        <dbReference type="ARBA" id="ARBA00023242"/>
    </source>
</evidence>
<dbReference type="PROSITE" id="PS50863">
    <property type="entry name" value="B3"/>
    <property type="match status" value="2"/>
</dbReference>
<feature type="domain" description="TF-B3" evidence="7">
    <location>
        <begin position="4"/>
        <end position="100"/>
    </location>
</feature>
<keyword evidence="2" id="KW-0677">Repeat</keyword>
<dbReference type="InterPro" id="IPR039218">
    <property type="entry name" value="REM_fam"/>
</dbReference>
<reference evidence="8 9" key="1">
    <citation type="submission" date="2024-06" db="EMBL/GenBank/DDBJ databases">
        <title>A chromosome level genome sequence of Diviner's sage (Salvia divinorum).</title>
        <authorList>
            <person name="Ford S.A."/>
            <person name="Ro D.-K."/>
            <person name="Ness R.W."/>
            <person name="Phillips M.A."/>
        </authorList>
    </citation>
    <scope>NUCLEOTIDE SEQUENCE [LARGE SCALE GENOMIC DNA]</scope>
    <source>
        <strain evidence="8">SAF-2024a</strain>
        <tissue evidence="8">Leaf</tissue>
    </source>
</reference>
<dbReference type="InterPro" id="IPR015300">
    <property type="entry name" value="DNA-bd_pseudobarrel_sf"/>
</dbReference>
<dbReference type="Proteomes" id="UP001567538">
    <property type="component" value="Unassembled WGS sequence"/>
</dbReference>
<accession>A0ABD1HKL5</accession>
<evidence type="ECO:0000256" key="4">
    <source>
        <dbReference type="ARBA" id="ARBA00023125"/>
    </source>
</evidence>
<name>A0ABD1HKL5_SALDI</name>
<proteinExistence type="predicted"/>
<evidence type="ECO:0000256" key="1">
    <source>
        <dbReference type="ARBA" id="ARBA00004123"/>
    </source>
</evidence>
<sequence>MDKPKSFFMFCSGDFATKLPVPAAFVEDHGLHRLRQLLLHPITQPAATSWAVKIKKINGIFYMVGGWSKFVKDNDILEMKVLSFHIVGNSTLHVAIYGHDSCLELGREQQSVEQPAVRQLRFVKRLKEYHIADQRLEIPKDFSDAMGIGSKGKIRLKDWKGRKWAINVTVRNHGVCAFSAGLKKFLTANNLEVGSILFFDFDMDSGDAIKVLLLEGRDGEEMLARAIYGGFIPS</sequence>
<keyword evidence="3" id="KW-0805">Transcription regulation</keyword>
<keyword evidence="4" id="KW-0238">DNA-binding</keyword>
<keyword evidence="6" id="KW-0539">Nucleus</keyword>
<gene>
    <name evidence="8" type="ORF">AAHA92_12531</name>
</gene>
<evidence type="ECO:0000256" key="2">
    <source>
        <dbReference type="ARBA" id="ARBA00022737"/>
    </source>
</evidence>
<dbReference type="GO" id="GO:0005634">
    <property type="term" value="C:nucleus"/>
    <property type="evidence" value="ECO:0007669"/>
    <property type="project" value="UniProtKB-SubCell"/>
</dbReference>
<evidence type="ECO:0000259" key="7">
    <source>
        <dbReference type="PROSITE" id="PS50863"/>
    </source>
</evidence>
<organism evidence="8 9">
    <name type="scientific">Salvia divinorum</name>
    <name type="common">Maria pastora</name>
    <name type="synonym">Diviner's sage</name>
    <dbReference type="NCBI Taxonomy" id="28513"/>
    <lineage>
        <taxon>Eukaryota</taxon>
        <taxon>Viridiplantae</taxon>
        <taxon>Streptophyta</taxon>
        <taxon>Embryophyta</taxon>
        <taxon>Tracheophyta</taxon>
        <taxon>Spermatophyta</taxon>
        <taxon>Magnoliopsida</taxon>
        <taxon>eudicotyledons</taxon>
        <taxon>Gunneridae</taxon>
        <taxon>Pentapetalae</taxon>
        <taxon>asterids</taxon>
        <taxon>lamiids</taxon>
        <taxon>Lamiales</taxon>
        <taxon>Lamiaceae</taxon>
        <taxon>Nepetoideae</taxon>
        <taxon>Mentheae</taxon>
        <taxon>Salviinae</taxon>
        <taxon>Salvia</taxon>
        <taxon>Salvia subgen. Calosphace</taxon>
    </lineage>
</organism>
<dbReference type="PANTHER" id="PTHR31674">
    <property type="entry name" value="B3 DOMAIN-CONTAINING PROTEIN REM-LIKE 3-RELATED"/>
    <property type="match status" value="1"/>
</dbReference>
<dbReference type="SUPFAM" id="SSF101936">
    <property type="entry name" value="DNA-binding pseudobarrel domain"/>
    <property type="match status" value="2"/>
</dbReference>
<dbReference type="CDD" id="cd10017">
    <property type="entry name" value="B3_DNA"/>
    <property type="match status" value="2"/>
</dbReference>
<dbReference type="AlphaFoldDB" id="A0ABD1HKL5"/>
<evidence type="ECO:0000313" key="8">
    <source>
        <dbReference type="EMBL" id="KAL1556986.1"/>
    </source>
</evidence>
<dbReference type="SMART" id="SM01019">
    <property type="entry name" value="B3"/>
    <property type="match status" value="2"/>
</dbReference>
<dbReference type="Gene3D" id="2.40.330.10">
    <property type="entry name" value="DNA-binding pseudobarrel domain"/>
    <property type="match status" value="2"/>
</dbReference>
<evidence type="ECO:0000256" key="5">
    <source>
        <dbReference type="ARBA" id="ARBA00023163"/>
    </source>
</evidence>
<protein>
    <submittedName>
        <fullName evidence="8">B3 domain-containing protein REM6-like isoform X1</fullName>
    </submittedName>
</protein>
<evidence type="ECO:0000313" key="9">
    <source>
        <dbReference type="Proteomes" id="UP001567538"/>
    </source>
</evidence>
<dbReference type="Pfam" id="PF02362">
    <property type="entry name" value="B3"/>
    <property type="match status" value="2"/>
</dbReference>
<dbReference type="InterPro" id="IPR003340">
    <property type="entry name" value="B3_DNA-bd"/>
</dbReference>
<dbReference type="EMBL" id="JBEAFC010000005">
    <property type="protein sequence ID" value="KAL1556986.1"/>
    <property type="molecule type" value="Genomic_DNA"/>
</dbReference>
<comment type="caution">
    <text evidence="8">The sequence shown here is derived from an EMBL/GenBank/DDBJ whole genome shotgun (WGS) entry which is preliminary data.</text>
</comment>
<feature type="domain" description="TF-B3" evidence="7">
    <location>
        <begin position="121"/>
        <end position="217"/>
    </location>
</feature>